<dbReference type="InterPro" id="IPR032940">
    <property type="entry name" value="CAMSAP"/>
</dbReference>
<organism evidence="2 3">
    <name type="scientific">Staurois parvus</name>
    <dbReference type="NCBI Taxonomy" id="386267"/>
    <lineage>
        <taxon>Eukaryota</taxon>
        <taxon>Metazoa</taxon>
        <taxon>Chordata</taxon>
        <taxon>Craniata</taxon>
        <taxon>Vertebrata</taxon>
        <taxon>Euteleostomi</taxon>
        <taxon>Amphibia</taxon>
        <taxon>Batrachia</taxon>
        <taxon>Anura</taxon>
        <taxon>Neobatrachia</taxon>
        <taxon>Ranoidea</taxon>
        <taxon>Ranidae</taxon>
        <taxon>Staurois</taxon>
    </lineage>
</organism>
<reference evidence="2" key="1">
    <citation type="submission" date="2023-05" db="EMBL/GenBank/DDBJ databases">
        <authorList>
            <person name="Stuckert A."/>
        </authorList>
    </citation>
    <scope>NUCLEOTIDE SEQUENCE</scope>
</reference>
<protein>
    <recommendedName>
        <fullName evidence="1">CASAMP N-terminal domain-containing protein</fullName>
    </recommendedName>
</protein>
<dbReference type="EMBL" id="CATNWA010010570">
    <property type="protein sequence ID" value="CAI9560131.1"/>
    <property type="molecule type" value="Genomic_DNA"/>
</dbReference>
<dbReference type="InterPro" id="IPR058042">
    <property type="entry name" value="CAMSAP_N"/>
</dbReference>
<proteinExistence type="predicted"/>
<comment type="caution">
    <text evidence="2">The sequence shown here is derived from an EMBL/GenBank/DDBJ whole genome shotgun (WGS) entry which is preliminary data.</text>
</comment>
<dbReference type="PANTHER" id="PTHR21595">
    <property type="entry name" value="PATRONIN"/>
    <property type="match status" value="1"/>
</dbReference>
<evidence type="ECO:0000313" key="2">
    <source>
        <dbReference type="EMBL" id="CAI9560131.1"/>
    </source>
</evidence>
<keyword evidence="3" id="KW-1185">Reference proteome</keyword>
<gene>
    <name evidence="2" type="ORF">SPARVUS_LOCUS5186335</name>
</gene>
<name>A0ABN9CLS9_9NEOB</name>
<feature type="non-terminal residue" evidence="2">
    <location>
        <position position="1"/>
    </location>
</feature>
<dbReference type="Proteomes" id="UP001162483">
    <property type="component" value="Unassembled WGS sequence"/>
</dbReference>
<sequence length="134" mass="14729">RALPHDHSPPRDNAALLLLLARKGSAPVHQGEPVKTSDLREKPIRMSAHLAVIDSLMIVYSSHCSESLPANEEPGLAGVESKLLAWVDKINRQLLEEAEREQGRKQLSAPEGSNQAGCPSRWYWKLVPVSGFSC</sequence>
<dbReference type="PANTHER" id="PTHR21595:SF2">
    <property type="entry name" value="CALMODULIN-REGULATED SPECTRIN-ASSOCIATED PROTEIN 3"/>
    <property type="match status" value="1"/>
</dbReference>
<accession>A0ABN9CLS9</accession>
<dbReference type="Pfam" id="PF25532">
    <property type="entry name" value="CH_CAMSAP2_N"/>
    <property type="match status" value="1"/>
</dbReference>
<feature type="domain" description="CASAMP N-terminal" evidence="1">
    <location>
        <begin position="4"/>
        <end position="61"/>
    </location>
</feature>
<evidence type="ECO:0000259" key="1">
    <source>
        <dbReference type="Pfam" id="PF25532"/>
    </source>
</evidence>
<feature type="non-terminal residue" evidence="2">
    <location>
        <position position="134"/>
    </location>
</feature>
<evidence type="ECO:0000313" key="3">
    <source>
        <dbReference type="Proteomes" id="UP001162483"/>
    </source>
</evidence>